<proteinExistence type="predicted"/>
<keyword evidence="2" id="KW-1185">Reference proteome</keyword>
<name>A0ABV9RVY4_9PSEU</name>
<sequence length="73" mass="7397">MASVLPRGALQAQPIAAFTRSGASRYSSISCAAPVRGGEHLGSVAAAMRAEPEYVGAAGHQNSAFMRLVPGAI</sequence>
<protein>
    <submittedName>
        <fullName evidence="1">Uncharacterized protein</fullName>
    </submittedName>
</protein>
<dbReference type="Proteomes" id="UP001595859">
    <property type="component" value="Unassembled WGS sequence"/>
</dbReference>
<reference evidence="2" key="1">
    <citation type="journal article" date="2019" name="Int. J. Syst. Evol. Microbiol.">
        <title>The Global Catalogue of Microorganisms (GCM) 10K type strain sequencing project: providing services to taxonomists for standard genome sequencing and annotation.</title>
        <authorList>
            <consortium name="The Broad Institute Genomics Platform"/>
            <consortium name="The Broad Institute Genome Sequencing Center for Infectious Disease"/>
            <person name="Wu L."/>
            <person name="Ma J."/>
        </authorList>
    </citation>
    <scope>NUCLEOTIDE SEQUENCE [LARGE SCALE GENOMIC DNA]</scope>
    <source>
        <strain evidence="2">ZS-22-S1</strain>
    </source>
</reference>
<dbReference type="EMBL" id="JBHSIS010000002">
    <property type="protein sequence ID" value="MFC4852422.1"/>
    <property type="molecule type" value="Genomic_DNA"/>
</dbReference>
<gene>
    <name evidence="1" type="ORF">ACFPCV_02820</name>
</gene>
<comment type="caution">
    <text evidence="1">The sequence shown here is derived from an EMBL/GenBank/DDBJ whole genome shotgun (WGS) entry which is preliminary data.</text>
</comment>
<organism evidence="1 2">
    <name type="scientific">Actinophytocola glycyrrhizae</name>
    <dbReference type="NCBI Taxonomy" id="2044873"/>
    <lineage>
        <taxon>Bacteria</taxon>
        <taxon>Bacillati</taxon>
        <taxon>Actinomycetota</taxon>
        <taxon>Actinomycetes</taxon>
        <taxon>Pseudonocardiales</taxon>
        <taxon>Pseudonocardiaceae</taxon>
    </lineage>
</organism>
<evidence type="ECO:0000313" key="1">
    <source>
        <dbReference type="EMBL" id="MFC4852422.1"/>
    </source>
</evidence>
<dbReference type="RefSeq" id="WP_378054117.1">
    <property type="nucleotide sequence ID" value="NZ_JBHSIS010000002.1"/>
</dbReference>
<accession>A0ABV9RVY4</accession>
<evidence type="ECO:0000313" key="2">
    <source>
        <dbReference type="Proteomes" id="UP001595859"/>
    </source>
</evidence>